<dbReference type="EMBL" id="KV425981">
    <property type="protein sequence ID" value="KZV93957.1"/>
    <property type="molecule type" value="Genomic_DNA"/>
</dbReference>
<keyword evidence="2" id="KW-0812">Transmembrane</keyword>
<name>A0A165IW35_EXIGL</name>
<organism evidence="3 4">
    <name type="scientific">Exidia glandulosa HHB12029</name>
    <dbReference type="NCBI Taxonomy" id="1314781"/>
    <lineage>
        <taxon>Eukaryota</taxon>
        <taxon>Fungi</taxon>
        <taxon>Dikarya</taxon>
        <taxon>Basidiomycota</taxon>
        <taxon>Agaricomycotina</taxon>
        <taxon>Agaricomycetes</taxon>
        <taxon>Auriculariales</taxon>
        <taxon>Exidiaceae</taxon>
        <taxon>Exidia</taxon>
    </lineage>
</organism>
<evidence type="ECO:0000313" key="3">
    <source>
        <dbReference type="EMBL" id="KZV93957.1"/>
    </source>
</evidence>
<dbReference type="InParanoid" id="A0A165IW35"/>
<accession>A0A165IW35</accession>
<reference evidence="3 4" key="1">
    <citation type="journal article" date="2016" name="Mol. Biol. Evol.">
        <title>Comparative Genomics of Early-Diverging Mushroom-Forming Fungi Provides Insights into the Origins of Lignocellulose Decay Capabilities.</title>
        <authorList>
            <person name="Nagy L.G."/>
            <person name="Riley R."/>
            <person name="Tritt A."/>
            <person name="Adam C."/>
            <person name="Daum C."/>
            <person name="Floudas D."/>
            <person name="Sun H."/>
            <person name="Yadav J.S."/>
            <person name="Pangilinan J."/>
            <person name="Larsson K.H."/>
            <person name="Matsuura K."/>
            <person name="Barry K."/>
            <person name="Labutti K."/>
            <person name="Kuo R."/>
            <person name="Ohm R.A."/>
            <person name="Bhattacharya S.S."/>
            <person name="Shirouzu T."/>
            <person name="Yoshinaga Y."/>
            <person name="Martin F.M."/>
            <person name="Grigoriev I.V."/>
            <person name="Hibbett D.S."/>
        </authorList>
    </citation>
    <scope>NUCLEOTIDE SEQUENCE [LARGE SCALE GENOMIC DNA]</scope>
    <source>
        <strain evidence="3 4">HHB12029</strain>
    </source>
</reference>
<keyword evidence="4" id="KW-1185">Reference proteome</keyword>
<sequence length="245" mass="27014">MARLLRRIRPTIVPARSEIRLWPCSEAKKRRYRPHIGVVSSILHIYMISSGGAVLARLLATPTRVDTLTEDMRRQDRAHTPPSPSRRIPSTSHRWSPPSMAEAALDRWASCARRATSISVRSRPSLQALVAAGMVFGCCASPCFLHCDGPPRPLAGRRPPVVIAERTRDGCATSFEMVVDQVSAGLVRDHSATLPARAARSRAGERGVVPKCLGGEADLVAPLSNYARARRFDVWPVFEPRRLDL</sequence>
<keyword evidence="2" id="KW-1133">Transmembrane helix</keyword>
<feature type="region of interest" description="Disordered" evidence="1">
    <location>
        <begin position="69"/>
        <end position="97"/>
    </location>
</feature>
<proteinExistence type="predicted"/>
<gene>
    <name evidence="3" type="ORF">EXIGLDRAFT_31102</name>
</gene>
<feature type="transmembrane region" description="Helical" evidence="2">
    <location>
        <begin position="36"/>
        <end position="60"/>
    </location>
</feature>
<dbReference type="Proteomes" id="UP000077266">
    <property type="component" value="Unassembled WGS sequence"/>
</dbReference>
<evidence type="ECO:0000256" key="2">
    <source>
        <dbReference type="SAM" id="Phobius"/>
    </source>
</evidence>
<evidence type="ECO:0000313" key="4">
    <source>
        <dbReference type="Proteomes" id="UP000077266"/>
    </source>
</evidence>
<keyword evidence="2" id="KW-0472">Membrane</keyword>
<feature type="compositionally biased region" description="Basic and acidic residues" evidence="1">
    <location>
        <begin position="70"/>
        <end position="79"/>
    </location>
</feature>
<evidence type="ECO:0000256" key="1">
    <source>
        <dbReference type="SAM" id="MobiDB-lite"/>
    </source>
</evidence>
<dbReference type="AlphaFoldDB" id="A0A165IW35"/>
<protein>
    <submittedName>
        <fullName evidence="3">Uncharacterized protein</fullName>
    </submittedName>
</protein>